<accession>A0A3E2BIW6</accession>
<evidence type="ECO:0000313" key="6">
    <source>
        <dbReference type="Proteomes" id="UP000257323"/>
    </source>
</evidence>
<dbReference type="InterPro" id="IPR019546">
    <property type="entry name" value="TAT_signal_bac_arc"/>
</dbReference>
<name>A0A3E2BIW6_9BACT</name>
<dbReference type="InterPro" id="IPR055170">
    <property type="entry name" value="GFO_IDH_MocA-like_dom"/>
</dbReference>
<dbReference type="PROSITE" id="PS51318">
    <property type="entry name" value="TAT"/>
    <property type="match status" value="1"/>
</dbReference>
<dbReference type="PANTHER" id="PTHR43818:SF11">
    <property type="entry name" value="BCDNA.GH03377"/>
    <property type="match status" value="1"/>
</dbReference>
<dbReference type="NCBIfam" id="TIGR01409">
    <property type="entry name" value="TAT_signal_seq"/>
    <property type="match status" value="1"/>
</dbReference>
<feature type="domain" description="GFO/IDH/MocA-like oxidoreductase" evidence="4">
    <location>
        <begin position="256"/>
        <end position="354"/>
    </location>
</feature>
<dbReference type="SUPFAM" id="SSF55347">
    <property type="entry name" value="Glyceraldehyde-3-phosphate dehydrogenase-like, C-terminal domain"/>
    <property type="match status" value="1"/>
</dbReference>
<dbReference type="Pfam" id="PF22725">
    <property type="entry name" value="GFO_IDH_MocA_C3"/>
    <property type="match status" value="1"/>
</dbReference>
<dbReference type="GO" id="GO:0000166">
    <property type="term" value="F:nucleotide binding"/>
    <property type="evidence" value="ECO:0007669"/>
    <property type="project" value="InterPro"/>
</dbReference>
<feature type="compositionally biased region" description="Basic and acidic residues" evidence="2">
    <location>
        <begin position="22"/>
        <end position="32"/>
    </location>
</feature>
<gene>
    <name evidence="5" type="ORF">OP8BY_2467</name>
</gene>
<dbReference type="Proteomes" id="UP000257323">
    <property type="component" value="Unassembled WGS sequence"/>
</dbReference>
<dbReference type="Pfam" id="PF01408">
    <property type="entry name" value="GFO_IDH_MocA"/>
    <property type="match status" value="1"/>
</dbReference>
<evidence type="ECO:0000313" key="5">
    <source>
        <dbReference type="EMBL" id="RFT14689.1"/>
    </source>
</evidence>
<keyword evidence="1" id="KW-0560">Oxidoreductase</keyword>
<evidence type="ECO:0000256" key="1">
    <source>
        <dbReference type="ARBA" id="ARBA00023002"/>
    </source>
</evidence>
<evidence type="ECO:0000259" key="4">
    <source>
        <dbReference type="Pfam" id="PF22725"/>
    </source>
</evidence>
<dbReference type="AlphaFoldDB" id="A0A3E2BIW6"/>
<dbReference type="InterPro" id="IPR050463">
    <property type="entry name" value="Gfo/Idh/MocA_oxidrdct_glycsds"/>
</dbReference>
<dbReference type="SUPFAM" id="SSF51735">
    <property type="entry name" value="NAD(P)-binding Rossmann-fold domains"/>
    <property type="match status" value="1"/>
</dbReference>
<dbReference type="Gene3D" id="3.40.50.720">
    <property type="entry name" value="NAD(P)-binding Rossmann-like Domain"/>
    <property type="match status" value="1"/>
</dbReference>
<proteinExistence type="predicted"/>
<feature type="domain" description="Gfo/Idh/MocA-like oxidoreductase N-terminal" evidence="3">
    <location>
        <begin position="73"/>
        <end position="197"/>
    </location>
</feature>
<dbReference type="EMBL" id="QUAH01000023">
    <property type="protein sequence ID" value="RFT14689.1"/>
    <property type="molecule type" value="Genomic_DNA"/>
</dbReference>
<comment type="caution">
    <text evidence="5">The sequence shown here is derived from an EMBL/GenBank/DDBJ whole genome shotgun (WGS) entry which is preliminary data.</text>
</comment>
<dbReference type="InterPro" id="IPR000683">
    <property type="entry name" value="Gfo/Idh/MocA-like_OxRdtase_N"/>
</dbReference>
<dbReference type="Pfam" id="PF10518">
    <property type="entry name" value="TAT_signal"/>
    <property type="match status" value="1"/>
</dbReference>
<protein>
    <submittedName>
        <fullName evidence="5">Oxidoreductase family, NAD-binding Rossmann fold</fullName>
    </submittedName>
</protein>
<feature type="region of interest" description="Disordered" evidence="2">
    <location>
        <begin position="1"/>
        <end position="32"/>
    </location>
</feature>
<dbReference type="PANTHER" id="PTHR43818">
    <property type="entry name" value="BCDNA.GH03377"/>
    <property type="match status" value="1"/>
</dbReference>
<dbReference type="InterPro" id="IPR036291">
    <property type="entry name" value="NAD(P)-bd_dom_sf"/>
</dbReference>
<dbReference type="GO" id="GO:0016491">
    <property type="term" value="F:oxidoreductase activity"/>
    <property type="evidence" value="ECO:0007669"/>
    <property type="project" value="UniProtKB-KW"/>
</dbReference>
<dbReference type="Gene3D" id="3.30.360.10">
    <property type="entry name" value="Dihydrodipicolinate Reductase, domain 2"/>
    <property type="match status" value="1"/>
</dbReference>
<evidence type="ECO:0000256" key="2">
    <source>
        <dbReference type="SAM" id="MobiDB-lite"/>
    </source>
</evidence>
<evidence type="ECO:0000259" key="3">
    <source>
        <dbReference type="Pfam" id="PF01408"/>
    </source>
</evidence>
<reference evidence="5 6" key="1">
    <citation type="submission" date="2018-08" db="EMBL/GenBank/DDBJ databases">
        <title>Genome analysis of the thermophilic bacterium of the candidate phylum Aminicenantes from deep subsurface aquifer revealed its physiology and ecological role.</title>
        <authorList>
            <person name="Kadnikov V.V."/>
            <person name="Mardanov A.V."/>
            <person name="Beletsky A.V."/>
            <person name="Karnachuk O.V."/>
            <person name="Ravin N.V."/>
        </authorList>
    </citation>
    <scope>NUCLEOTIDE SEQUENCE [LARGE SCALE GENOMIC DNA]</scope>
    <source>
        <strain evidence="5">BY38</strain>
    </source>
</reference>
<organism evidence="5 6">
    <name type="scientific">Candidatus Saccharicenans subterraneus</name>
    <dbReference type="NCBI Taxonomy" id="2508984"/>
    <lineage>
        <taxon>Bacteria</taxon>
        <taxon>Candidatus Aminicenantota</taxon>
        <taxon>Candidatus Aminicenantia</taxon>
        <taxon>Candidatus Aminicenantales</taxon>
        <taxon>Candidatus Saccharicenantaceae</taxon>
        <taxon>Candidatus Saccharicenans</taxon>
    </lineage>
</organism>
<sequence length="476" mass="53784">MAQKTGKSADLNKTRSASTPQPDRRSGSGLSRRDFLKTTAAAGLTVATGKLFGTPLLISDEGKGRAVMPSDELRVALIGAGEQGRILLDCCLRIPGIRVAAICDIWEYSRTYASGYVRKYGQTPNVYEDYRQMLDSEKDLDAVIVATPDWVHAEHTNAALNRGLHVYCEKEMSNSLEKARSMVETARRTKKLLQIGHQRRSNPRYIHAIEKLIHDRRLLGRVMIAYAQWNRAKADMLGWPKKFTIDPQTLHKYGYGSMEEFRNWRWFKKYGGGPIVDLGSHQIDLFSWVFRTNPKTAVASGGVDFYPNREWYDNVMVIYEYDSPEGTARAFYQVQTTTSHGGFYETFMGENGSLVLSEVPQKGNWAYREAHAPDWEPLVREGLIQSEAPPIQKVETRNVFVDVRVTAEAGRWPLPVELAKPAHQPHLENFFEAIRKGIPLNCPAELAYETAVAVLRVNEAVKTKALLKFSPEQFKV</sequence>
<dbReference type="InterPro" id="IPR006311">
    <property type="entry name" value="TAT_signal"/>
</dbReference>